<evidence type="ECO:0000313" key="7">
    <source>
        <dbReference type="Proteomes" id="UP000824115"/>
    </source>
</evidence>
<keyword evidence="3" id="KW-0520">NAD</keyword>
<name>A0A9D2K8S0_9BACT</name>
<dbReference type="InterPro" id="IPR029035">
    <property type="entry name" value="DHS-like_NAD/FAD-binding_dom"/>
</dbReference>
<keyword evidence="2" id="KW-0808">Transferase</keyword>
<dbReference type="PANTHER" id="PTHR11085">
    <property type="entry name" value="NAD-DEPENDENT PROTEIN DEACYLASE SIRTUIN-5, MITOCHONDRIAL-RELATED"/>
    <property type="match status" value="1"/>
</dbReference>
<dbReference type="InterPro" id="IPR050134">
    <property type="entry name" value="NAD-dep_sirtuin_deacylases"/>
</dbReference>
<evidence type="ECO:0000256" key="1">
    <source>
        <dbReference type="ARBA" id="ARBA00012928"/>
    </source>
</evidence>
<sequence length="228" mass="25596">MKRLVVLSGAGVSKESGINTFRDSGGLWEQYPVEDVASIDGWRRNRSLVLEFYNARRRDLKDRQPNEAHRIIAGLERDFKVTVITQNVDNLHERAGSSDIIHLHGELTKARGEFSPEPIYDIGYRDIHLGDKDSRGEQLRPHIVWFGEAVPMIEPAAETVSGCDILLVIGTSLNVYPAAGLINYIRGGVPVFLIDPHPMSLNYKHYTQIQDVATSGMRKFRDICASLL</sequence>
<proteinExistence type="predicted"/>
<evidence type="ECO:0000259" key="5">
    <source>
        <dbReference type="PROSITE" id="PS50305"/>
    </source>
</evidence>
<dbReference type="PROSITE" id="PS50305">
    <property type="entry name" value="SIRTUIN"/>
    <property type="match status" value="1"/>
</dbReference>
<comment type="caution">
    <text evidence="6">The sequence shown here is derived from an EMBL/GenBank/DDBJ whole genome shotgun (WGS) entry which is preliminary data.</text>
</comment>
<dbReference type="SUPFAM" id="SSF52467">
    <property type="entry name" value="DHS-like NAD/FAD-binding domain"/>
    <property type="match status" value="1"/>
</dbReference>
<reference evidence="6" key="2">
    <citation type="submission" date="2021-04" db="EMBL/GenBank/DDBJ databases">
        <authorList>
            <person name="Gilroy R."/>
        </authorList>
    </citation>
    <scope>NUCLEOTIDE SEQUENCE</scope>
    <source>
        <strain evidence="6">Gambia16-554</strain>
    </source>
</reference>
<gene>
    <name evidence="6" type="ORF">IAC04_01220</name>
</gene>
<dbReference type="InterPro" id="IPR003000">
    <property type="entry name" value="Sirtuin"/>
</dbReference>
<dbReference type="Proteomes" id="UP000824115">
    <property type="component" value="Unassembled WGS sequence"/>
</dbReference>
<dbReference type="PANTHER" id="PTHR11085:SF4">
    <property type="entry name" value="NAD-DEPENDENT PROTEIN DEACYLASE"/>
    <property type="match status" value="1"/>
</dbReference>
<dbReference type="Gene3D" id="3.30.1600.10">
    <property type="entry name" value="SIR2/SIRT2 'Small Domain"/>
    <property type="match status" value="1"/>
</dbReference>
<evidence type="ECO:0000256" key="3">
    <source>
        <dbReference type="ARBA" id="ARBA00023027"/>
    </source>
</evidence>
<dbReference type="Pfam" id="PF02146">
    <property type="entry name" value="SIR2"/>
    <property type="match status" value="1"/>
</dbReference>
<organism evidence="6 7">
    <name type="scientific">Candidatus Coprenecus stercoravium</name>
    <dbReference type="NCBI Taxonomy" id="2840735"/>
    <lineage>
        <taxon>Bacteria</taxon>
        <taxon>Pseudomonadati</taxon>
        <taxon>Bacteroidota</taxon>
        <taxon>Bacteroidia</taxon>
        <taxon>Bacteroidales</taxon>
        <taxon>Rikenellaceae</taxon>
        <taxon>Rikenellaceae incertae sedis</taxon>
        <taxon>Candidatus Coprenecus</taxon>
    </lineage>
</organism>
<accession>A0A9D2K8S0</accession>
<dbReference type="EMBL" id="DXAW01000028">
    <property type="protein sequence ID" value="HIZ85099.1"/>
    <property type="molecule type" value="Genomic_DNA"/>
</dbReference>
<dbReference type="GO" id="GO:0070403">
    <property type="term" value="F:NAD+ binding"/>
    <property type="evidence" value="ECO:0007669"/>
    <property type="project" value="InterPro"/>
</dbReference>
<evidence type="ECO:0000256" key="4">
    <source>
        <dbReference type="PROSITE-ProRule" id="PRU00236"/>
    </source>
</evidence>
<protein>
    <recommendedName>
        <fullName evidence="1">protein acetyllysine N-acetyltransferase</fullName>
        <ecNumber evidence="1">2.3.1.286</ecNumber>
    </recommendedName>
</protein>
<dbReference type="Gene3D" id="3.40.50.1220">
    <property type="entry name" value="TPP-binding domain"/>
    <property type="match status" value="1"/>
</dbReference>
<evidence type="ECO:0000256" key="2">
    <source>
        <dbReference type="ARBA" id="ARBA00022679"/>
    </source>
</evidence>
<dbReference type="EC" id="2.3.1.286" evidence="1"/>
<reference evidence="6" key="1">
    <citation type="journal article" date="2021" name="PeerJ">
        <title>Extensive microbial diversity within the chicken gut microbiome revealed by metagenomics and culture.</title>
        <authorList>
            <person name="Gilroy R."/>
            <person name="Ravi A."/>
            <person name="Getino M."/>
            <person name="Pursley I."/>
            <person name="Horton D.L."/>
            <person name="Alikhan N.F."/>
            <person name="Baker D."/>
            <person name="Gharbi K."/>
            <person name="Hall N."/>
            <person name="Watson M."/>
            <person name="Adriaenssens E.M."/>
            <person name="Foster-Nyarko E."/>
            <person name="Jarju S."/>
            <person name="Secka A."/>
            <person name="Antonio M."/>
            <person name="Oren A."/>
            <person name="Chaudhuri R.R."/>
            <person name="La Ragione R."/>
            <person name="Hildebrand F."/>
            <person name="Pallen M.J."/>
        </authorList>
    </citation>
    <scope>NUCLEOTIDE SEQUENCE</scope>
    <source>
        <strain evidence="6">Gambia16-554</strain>
    </source>
</reference>
<feature type="domain" description="Deacetylase sirtuin-type" evidence="5">
    <location>
        <begin position="1"/>
        <end position="228"/>
    </location>
</feature>
<dbReference type="GO" id="GO:0017136">
    <property type="term" value="F:histone deacetylase activity, NAD-dependent"/>
    <property type="evidence" value="ECO:0007669"/>
    <property type="project" value="TreeGrafter"/>
</dbReference>
<dbReference type="InterPro" id="IPR026590">
    <property type="entry name" value="Ssirtuin_cat_dom"/>
</dbReference>
<dbReference type="AlphaFoldDB" id="A0A9D2K8S0"/>
<comment type="caution">
    <text evidence="4">Lacks conserved residue(s) required for the propagation of feature annotation.</text>
</comment>
<evidence type="ECO:0000313" key="6">
    <source>
        <dbReference type="EMBL" id="HIZ85099.1"/>
    </source>
</evidence>
<dbReference type="InterPro" id="IPR026591">
    <property type="entry name" value="Sirtuin_cat_small_dom_sf"/>
</dbReference>